<dbReference type="InterPro" id="IPR025513">
    <property type="entry name" value="DUF4401"/>
</dbReference>
<dbReference type="Pfam" id="PF14351">
    <property type="entry name" value="DUF4401"/>
    <property type="match status" value="1"/>
</dbReference>
<dbReference type="GeneID" id="67443146"/>
<feature type="transmembrane region" description="Helical" evidence="1">
    <location>
        <begin position="328"/>
        <end position="346"/>
    </location>
</feature>
<feature type="transmembrane region" description="Helical" evidence="1">
    <location>
        <begin position="260"/>
        <end position="279"/>
    </location>
</feature>
<dbReference type="RefSeq" id="WP_061782691.1">
    <property type="nucleotide sequence ID" value="NZ_BMPK01000002.1"/>
</dbReference>
<dbReference type="Proteomes" id="UP000827084">
    <property type="component" value="Chromosome"/>
</dbReference>
<reference evidence="3 4" key="1">
    <citation type="submission" date="2021-08" db="EMBL/GenBank/DDBJ databases">
        <title>Shewanella putrefaciens YZ-J, complete genome.</title>
        <authorList>
            <person name="Yi Z."/>
        </authorList>
    </citation>
    <scope>NUCLEOTIDE SEQUENCE [LARGE SCALE GENOMIC DNA]</scope>
    <source>
        <strain evidence="3 4">YZ-J</strain>
    </source>
</reference>
<keyword evidence="1" id="KW-0812">Transmembrane</keyword>
<accession>A0ABX8XFY7</accession>
<feature type="transmembrane region" description="Helical" evidence="1">
    <location>
        <begin position="148"/>
        <end position="165"/>
    </location>
</feature>
<evidence type="ECO:0000313" key="4">
    <source>
        <dbReference type="Proteomes" id="UP000827084"/>
    </source>
</evidence>
<name>A0ABX8XFY7_SHEPU</name>
<dbReference type="EMBL" id="CP080635">
    <property type="protein sequence ID" value="QYX74288.1"/>
    <property type="molecule type" value="Genomic_DNA"/>
</dbReference>
<organism evidence="3 4">
    <name type="scientific">Shewanella putrefaciens</name>
    <name type="common">Pseudomonas putrefaciens</name>
    <dbReference type="NCBI Taxonomy" id="24"/>
    <lineage>
        <taxon>Bacteria</taxon>
        <taxon>Pseudomonadati</taxon>
        <taxon>Pseudomonadota</taxon>
        <taxon>Gammaproteobacteria</taxon>
        <taxon>Alteromonadales</taxon>
        <taxon>Shewanellaceae</taxon>
        <taxon>Shewanella</taxon>
    </lineage>
</organism>
<protein>
    <submittedName>
        <fullName evidence="3">DUF4401 domain-containing protein</fullName>
    </submittedName>
</protein>
<keyword evidence="4" id="KW-1185">Reference proteome</keyword>
<feature type="transmembrane region" description="Helical" evidence="1">
    <location>
        <begin position="222"/>
        <end position="240"/>
    </location>
</feature>
<feature type="transmembrane region" description="Helical" evidence="1">
    <location>
        <begin position="194"/>
        <end position="210"/>
    </location>
</feature>
<feature type="transmembrane region" description="Helical" evidence="1">
    <location>
        <begin position="58"/>
        <end position="80"/>
    </location>
</feature>
<feature type="transmembrane region" description="Helical" evidence="1">
    <location>
        <begin position="286"/>
        <end position="308"/>
    </location>
</feature>
<feature type="domain" description="DUF4401" evidence="2">
    <location>
        <begin position="57"/>
        <end position="376"/>
    </location>
</feature>
<keyword evidence="1" id="KW-0472">Membrane</keyword>
<gene>
    <name evidence="3" type="ORF">K3G22_07760</name>
</gene>
<proteinExistence type="predicted"/>
<keyword evidence="1" id="KW-1133">Transmembrane helix</keyword>
<feature type="transmembrane region" description="Helical" evidence="1">
    <location>
        <begin position="124"/>
        <end position="142"/>
    </location>
</feature>
<sequence>MDKNKGLVEESVATTPLDKCVVPSDMPCESPLATLWQALYAEGHVGSPQMPESHDMPWYIAAMQAFAAWIAAWFLLGFMASLLDAIFERVDGYFALFIGLIYLGIGVGLYFLPRKQTFIHQFAFAASLSGILGIAWGLFDLLGDDFSFAWYSSMAIILLCLWGLITHGLAQFVFAFCLSWCVVGIMAKLHLLNLSQSIFALLISLVVLNIHQLGRHYRRARMLLYGFAFTLLNIQLIHAFSMDNMFEALFTPWLQMPWLSLTHVLIIFSICSFLLISIFRERQQSLVSLSAFACVIGLVFVSGLSLPMQGVSTAILLMLLGHYANEFWLKWMGIASAVLFVGGYYYSLETTLMLKSWYLMGLGLLLLVTKLVMWRLFPANVHAKETM</sequence>
<evidence type="ECO:0000313" key="3">
    <source>
        <dbReference type="EMBL" id="QYX74288.1"/>
    </source>
</evidence>
<evidence type="ECO:0000256" key="1">
    <source>
        <dbReference type="SAM" id="Phobius"/>
    </source>
</evidence>
<evidence type="ECO:0000259" key="2">
    <source>
        <dbReference type="Pfam" id="PF14351"/>
    </source>
</evidence>
<feature type="transmembrane region" description="Helical" evidence="1">
    <location>
        <begin position="358"/>
        <end position="377"/>
    </location>
</feature>
<feature type="transmembrane region" description="Helical" evidence="1">
    <location>
        <begin position="92"/>
        <end position="112"/>
    </location>
</feature>